<feature type="compositionally biased region" description="Basic and acidic residues" evidence="1">
    <location>
        <begin position="1"/>
        <end position="10"/>
    </location>
</feature>
<proteinExistence type="predicted"/>
<reference evidence="2" key="1">
    <citation type="submission" date="2015-06" db="EMBL/GenBank/DDBJ databases">
        <authorList>
            <person name="Joergensen T."/>
        </authorList>
    </citation>
    <scope>NUCLEOTIDE SEQUENCE</scope>
    <source>
        <strain evidence="2">RGRH0487</strain>
    </source>
</reference>
<evidence type="ECO:0000256" key="1">
    <source>
        <dbReference type="SAM" id="MobiDB-lite"/>
    </source>
</evidence>
<reference evidence="2" key="2">
    <citation type="submission" date="2015-07" db="EMBL/GenBank/DDBJ databases">
        <title>Plasmids, circular viruses and viroids from rat gut.</title>
        <authorList>
            <person name="Jorgensen T.J."/>
            <person name="Hansen M.A."/>
            <person name="Xu Z."/>
            <person name="Tabak M.A."/>
            <person name="Sorensen S.J."/>
            <person name="Hansen L.H."/>
        </authorList>
    </citation>
    <scope>NUCLEOTIDE SEQUENCE</scope>
    <source>
        <strain evidence="2">RGRH0487</strain>
    </source>
</reference>
<organism evidence="2">
    <name type="scientific">uncultured prokaryote</name>
    <dbReference type="NCBI Taxonomy" id="198431"/>
    <lineage>
        <taxon>unclassified sequences</taxon>
        <taxon>environmental samples</taxon>
    </lineage>
</organism>
<dbReference type="EMBL" id="LN853127">
    <property type="protein sequence ID" value="CRY95118.1"/>
    <property type="molecule type" value="Genomic_DNA"/>
</dbReference>
<protein>
    <submittedName>
        <fullName evidence="2">Uncharacterized protein</fullName>
    </submittedName>
</protein>
<accession>A0A0H5PZV8</accession>
<name>A0A0H5PZV8_9ZZZZ</name>
<dbReference type="AlphaFoldDB" id="A0A0H5PZV8"/>
<feature type="region of interest" description="Disordered" evidence="1">
    <location>
        <begin position="1"/>
        <end position="28"/>
    </location>
</feature>
<sequence>MGKDPHEERRRTGKSRSFRRTSKESADWSGVDATVLRDAIASASIRGGAIRFGYTSDGGAYAIGVYGDGQPYTEFVKPSEDIEQFLRDLKDFFDDM</sequence>
<evidence type="ECO:0000313" key="2">
    <source>
        <dbReference type="EMBL" id="CRY95118.1"/>
    </source>
</evidence>
<feature type="compositionally biased region" description="Basic residues" evidence="1">
    <location>
        <begin position="11"/>
        <end position="20"/>
    </location>
</feature>